<dbReference type="InterPro" id="IPR038696">
    <property type="entry name" value="IalB_sf"/>
</dbReference>
<dbReference type="EMBL" id="QUMO01000006">
    <property type="protein sequence ID" value="REF83327.1"/>
    <property type="molecule type" value="Genomic_DNA"/>
</dbReference>
<protein>
    <submittedName>
        <fullName evidence="3">Invasion protein IalB</fullName>
    </submittedName>
</protein>
<sequence>MRQVQNLILGILFLALLGPASAQTALHPRHHVKAPRVAAGPESASAGDAAAAKPGTAGTANWATRCSSATRGAPLDCSIEQSAVLTKTGQLIVLVSIRIPAQPRSPVILVQIPLGVFLPGGVRLQVDNGSVETFALQTCEQRGCFAGGAISADLLRALINGHNLKVSFQDLQRQALNISLPLGDFGPAYEKIK</sequence>
<feature type="signal peptide" evidence="2">
    <location>
        <begin position="1"/>
        <end position="22"/>
    </location>
</feature>
<evidence type="ECO:0000313" key="4">
    <source>
        <dbReference type="Proteomes" id="UP000256900"/>
    </source>
</evidence>
<feature type="compositionally biased region" description="Low complexity" evidence="1">
    <location>
        <begin position="38"/>
        <end position="58"/>
    </location>
</feature>
<reference evidence="3 4" key="1">
    <citation type="submission" date="2018-08" db="EMBL/GenBank/DDBJ databases">
        <title>Genomic Encyclopedia of Type Strains, Phase IV (KMG-IV): sequencing the most valuable type-strain genomes for metagenomic binning, comparative biology and taxonomic classification.</title>
        <authorList>
            <person name="Goeker M."/>
        </authorList>
    </citation>
    <scope>NUCLEOTIDE SEQUENCE [LARGE SCALE GENOMIC DNA]</scope>
    <source>
        <strain evidence="3 4">BW863</strain>
    </source>
</reference>
<dbReference type="OrthoDB" id="7565159at2"/>
<evidence type="ECO:0000256" key="1">
    <source>
        <dbReference type="SAM" id="MobiDB-lite"/>
    </source>
</evidence>
<dbReference type="InterPro" id="IPR010642">
    <property type="entry name" value="Invasion_prot_B"/>
</dbReference>
<organism evidence="3 4">
    <name type="scientific">Methylovirgula ligni</name>
    <dbReference type="NCBI Taxonomy" id="569860"/>
    <lineage>
        <taxon>Bacteria</taxon>
        <taxon>Pseudomonadati</taxon>
        <taxon>Pseudomonadota</taxon>
        <taxon>Alphaproteobacteria</taxon>
        <taxon>Hyphomicrobiales</taxon>
        <taxon>Beijerinckiaceae</taxon>
        <taxon>Methylovirgula</taxon>
    </lineage>
</organism>
<dbReference type="AlphaFoldDB" id="A0A3D9YL69"/>
<dbReference type="Gene3D" id="2.60.40.1880">
    <property type="entry name" value="Invasion associated locus B (IalB) protein"/>
    <property type="match status" value="1"/>
</dbReference>
<dbReference type="Proteomes" id="UP000256900">
    <property type="component" value="Unassembled WGS sequence"/>
</dbReference>
<dbReference type="Pfam" id="PF06776">
    <property type="entry name" value="IalB"/>
    <property type="match status" value="1"/>
</dbReference>
<feature type="chain" id="PRO_5017689517" evidence="2">
    <location>
        <begin position="23"/>
        <end position="193"/>
    </location>
</feature>
<feature type="region of interest" description="Disordered" evidence="1">
    <location>
        <begin position="37"/>
        <end position="58"/>
    </location>
</feature>
<keyword evidence="2" id="KW-0732">Signal</keyword>
<evidence type="ECO:0000313" key="3">
    <source>
        <dbReference type="EMBL" id="REF83327.1"/>
    </source>
</evidence>
<evidence type="ECO:0000256" key="2">
    <source>
        <dbReference type="SAM" id="SignalP"/>
    </source>
</evidence>
<comment type="caution">
    <text evidence="3">The sequence shown here is derived from an EMBL/GenBank/DDBJ whole genome shotgun (WGS) entry which is preliminary data.</text>
</comment>
<name>A0A3D9YL69_9HYPH</name>
<gene>
    <name evidence="3" type="ORF">DES32_3247</name>
</gene>
<keyword evidence="4" id="KW-1185">Reference proteome</keyword>
<proteinExistence type="predicted"/>
<accession>A0A3D9YL69</accession>